<gene>
    <name evidence="5" type="ORF">GGR38_003091</name>
</gene>
<dbReference type="EMBL" id="JACIDX010000012">
    <property type="protein sequence ID" value="MBB3956133.1"/>
    <property type="molecule type" value="Genomic_DNA"/>
</dbReference>
<dbReference type="SUPFAM" id="SSF46785">
    <property type="entry name" value="Winged helix' DNA-binding domain"/>
    <property type="match status" value="1"/>
</dbReference>
<protein>
    <submittedName>
        <fullName evidence="5">CRP-like cAMP-binding protein</fullName>
    </submittedName>
</protein>
<evidence type="ECO:0000256" key="1">
    <source>
        <dbReference type="ARBA" id="ARBA00023015"/>
    </source>
</evidence>
<dbReference type="InterPro" id="IPR014710">
    <property type="entry name" value="RmlC-like_jellyroll"/>
</dbReference>
<keyword evidence="3" id="KW-0804">Transcription</keyword>
<dbReference type="Gene3D" id="1.10.10.10">
    <property type="entry name" value="Winged helix-like DNA-binding domain superfamily/Winged helix DNA-binding domain"/>
    <property type="match status" value="1"/>
</dbReference>
<comment type="caution">
    <text evidence="5">The sequence shown here is derived from an EMBL/GenBank/DDBJ whole genome shotgun (WGS) entry which is preliminary data.</text>
</comment>
<reference evidence="5 6" key="1">
    <citation type="submission" date="2020-08" db="EMBL/GenBank/DDBJ databases">
        <title>Genomic Encyclopedia of Type Strains, Phase IV (KMG-IV): sequencing the most valuable type-strain genomes for metagenomic binning, comparative biology and taxonomic classification.</title>
        <authorList>
            <person name="Goeker M."/>
        </authorList>
    </citation>
    <scope>NUCLEOTIDE SEQUENCE [LARGE SCALE GENOMIC DNA]</scope>
    <source>
        <strain evidence="5 6">DSM 27057</strain>
    </source>
</reference>
<sequence>MNQLEPLAQEDRDAFLALPFRLKEVEAGQVILDEGSDTPSCIELLAGFTYRHRTLRNGARQIISVHIPDDFPDLQSGLLGTAIHTLQMLTPGRLALFRAEDLQRLVFERPAIRNALWRETLIDISICGEWVINVGRRDARGRIAHLLCEFAMRLRSAGLLEGDSYELPMTQDQIADAIGLTAVHVNRTLQEMRRSGLIYTERGIVKVTNWMGLAALGDFNPQYLPIEPDRG</sequence>
<feature type="domain" description="HTH crp-type" evidence="4">
    <location>
        <begin position="137"/>
        <end position="211"/>
    </location>
</feature>
<evidence type="ECO:0000313" key="5">
    <source>
        <dbReference type="EMBL" id="MBB3956133.1"/>
    </source>
</evidence>
<keyword evidence="1" id="KW-0805">Transcription regulation</keyword>
<keyword evidence="2" id="KW-0238">DNA-binding</keyword>
<dbReference type="InterPro" id="IPR012318">
    <property type="entry name" value="HTH_CRP"/>
</dbReference>
<dbReference type="InterPro" id="IPR018490">
    <property type="entry name" value="cNMP-bd_dom_sf"/>
</dbReference>
<dbReference type="GO" id="GO:0006355">
    <property type="term" value="P:regulation of DNA-templated transcription"/>
    <property type="evidence" value="ECO:0007669"/>
    <property type="project" value="InterPro"/>
</dbReference>
<dbReference type="AlphaFoldDB" id="A0A7W6CGK0"/>
<dbReference type="InterPro" id="IPR036390">
    <property type="entry name" value="WH_DNA-bd_sf"/>
</dbReference>
<evidence type="ECO:0000259" key="4">
    <source>
        <dbReference type="PROSITE" id="PS51063"/>
    </source>
</evidence>
<keyword evidence="6" id="KW-1185">Reference proteome</keyword>
<proteinExistence type="predicted"/>
<organism evidence="5 6">
    <name type="scientific">Novosphingobium sediminicola</name>
    <dbReference type="NCBI Taxonomy" id="563162"/>
    <lineage>
        <taxon>Bacteria</taxon>
        <taxon>Pseudomonadati</taxon>
        <taxon>Pseudomonadota</taxon>
        <taxon>Alphaproteobacteria</taxon>
        <taxon>Sphingomonadales</taxon>
        <taxon>Sphingomonadaceae</taxon>
        <taxon>Novosphingobium</taxon>
    </lineage>
</organism>
<dbReference type="PROSITE" id="PS51063">
    <property type="entry name" value="HTH_CRP_2"/>
    <property type="match status" value="1"/>
</dbReference>
<dbReference type="Proteomes" id="UP000548867">
    <property type="component" value="Unassembled WGS sequence"/>
</dbReference>
<dbReference type="InterPro" id="IPR036388">
    <property type="entry name" value="WH-like_DNA-bd_sf"/>
</dbReference>
<dbReference type="PRINTS" id="PR00034">
    <property type="entry name" value="HTHCRP"/>
</dbReference>
<dbReference type="Gene3D" id="2.60.120.10">
    <property type="entry name" value="Jelly Rolls"/>
    <property type="match status" value="1"/>
</dbReference>
<evidence type="ECO:0000313" key="6">
    <source>
        <dbReference type="Proteomes" id="UP000548867"/>
    </source>
</evidence>
<evidence type="ECO:0000256" key="3">
    <source>
        <dbReference type="ARBA" id="ARBA00023163"/>
    </source>
</evidence>
<name>A0A7W6CGK0_9SPHN</name>
<accession>A0A7W6CGK0</accession>
<evidence type="ECO:0000256" key="2">
    <source>
        <dbReference type="ARBA" id="ARBA00023125"/>
    </source>
</evidence>
<dbReference type="SUPFAM" id="SSF51206">
    <property type="entry name" value="cAMP-binding domain-like"/>
    <property type="match status" value="1"/>
</dbReference>
<dbReference type="SMART" id="SM00419">
    <property type="entry name" value="HTH_CRP"/>
    <property type="match status" value="1"/>
</dbReference>
<dbReference type="Pfam" id="PF13545">
    <property type="entry name" value="HTH_Crp_2"/>
    <property type="match status" value="1"/>
</dbReference>
<dbReference type="GO" id="GO:0003677">
    <property type="term" value="F:DNA binding"/>
    <property type="evidence" value="ECO:0007669"/>
    <property type="project" value="UniProtKB-KW"/>
</dbReference>